<dbReference type="PANTHER" id="PTHR44591:SF14">
    <property type="entry name" value="PROTEIN PILG"/>
    <property type="match status" value="1"/>
</dbReference>
<feature type="modified residue" description="4-aspartylphosphate" evidence="3">
    <location>
        <position position="55"/>
    </location>
</feature>
<dbReference type="InterPro" id="IPR050595">
    <property type="entry name" value="Bact_response_regulator"/>
</dbReference>
<organism evidence="5 6">
    <name type="scientific">Halorhodospira halochloris</name>
    <name type="common">Ectothiorhodospira halochloris</name>
    <dbReference type="NCBI Taxonomy" id="1052"/>
    <lineage>
        <taxon>Bacteria</taxon>
        <taxon>Pseudomonadati</taxon>
        <taxon>Pseudomonadota</taxon>
        <taxon>Gammaproteobacteria</taxon>
        <taxon>Chromatiales</taxon>
        <taxon>Ectothiorhodospiraceae</taxon>
        <taxon>Halorhodospira</taxon>
    </lineage>
</organism>
<protein>
    <submittedName>
        <fullName evidence="5">DNA binding response regulator PrrA</fullName>
    </submittedName>
</protein>
<proteinExistence type="predicted"/>
<reference evidence="5" key="1">
    <citation type="submission" date="2016-02" db="EMBL/GenBank/DDBJ databases">
        <title>Halorhodospira halochloris DSM-1059 complete genome, version 2.</title>
        <authorList>
            <person name="Tsukatani Y."/>
        </authorList>
    </citation>
    <scope>NUCLEOTIDE SEQUENCE</scope>
    <source>
        <strain evidence="5">DSM 1059</strain>
    </source>
</reference>
<dbReference type="AlphaFoldDB" id="A0A0X8X9Q1"/>
<dbReference type="SUPFAM" id="SSF52172">
    <property type="entry name" value="CheY-like"/>
    <property type="match status" value="1"/>
</dbReference>
<dbReference type="Gene3D" id="1.10.10.60">
    <property type="entry name" value="Homeodomain-like"/>
    <property type="match status" value="1"/>
</dbReference>
<evidence type="ECO:0000313" key="5">
    <source>
        <dbReference type="EMBL" id="BAU57498.1"/>
    </source>
</evidence>
<keyword evidence="2" id="KW-0902">Two-component regulatory system</keyword>
<evidence type="ECO:0000256" key="1">
    <source>
        <dbReference type="ARBA" id="ARBA00022553"/>
    </source>
</evidence>
<evidence type="ECO:0000259" key="4">
    <source>
        <dbReference type="PROSITE" id="PS50110"/>
    </source>
</evidence>
<dbReference type="Gene3D" id="3.40.50.2300">
    <property type="match status" value="1"/>
</dbReference>
<keyword evidence="1 3" id="KW-0597">Phosphoprotein</keyword>
<dbReference type="InterPro" id="IPR011006">
    <property type="entry name" value="CheY-like_superfamily"/>
</dbReference>
<dbReference type="RefSeq" id="WP_096408574.1">
    <property type="nucleotide sequence ID" value="NZ_AP017372.2"/>
</dbReference>
<dbReference type="Pfam" id="PF02954">
    <property type="entry name" value="HTH_8"/>
    <property type="match status" value="1"/>
</dbReference>
<feature type="domain" description="Response regulatory" evidence="4">
    <location>
        <begin position="6"/>
        <end position="121"/>
    </location>
</feature>
<sequence length="179" mass="19814">MLNGPSILIIDDDTTFSSVLGRSLSRRGCQIESAEEPESALQKARSMQPQYVVLDLKLGEYSGLTLVEPLKETLPQQSRILILTGYASIPTAVEAIKLGAFNYLPKPTDADTVLATLEGKASAEAEKPPQRPMSLRRLEWEQIQRVLNEHDGNISAAARALGIHRRTLQRKLSKRPVKQ</sequence>
<dbReference type="CDD" id="cd17563">
    <property type="entry name" value="REC_RegA-like"/>
    <property type="match status" value="1"/>
</dbReference>
<dbReference type="KEGG" id="hhk:HH1059_08080"/>
<dbReference type="InterPro" id="IPR002197">
    <property type="entry name" value="HTH_Fis"/>
</dbReference>
<dbReference type="PROSITE" id="PS50110">
    <property type="entry name" value="RESPONSE_REGULATORY"/>
    <property type="match status" value="1"/>
</dbReference>
<dbReference type="Pfam" id="PF00072">
    <property type="entry name" value="Response_reg"/>
    <property type="match status" value="1"/>
</dbReference>
<dbReference type="GO" id="GO:0000160">
    <property type="term" value="P:phosphorelay signal transduction system"/>
    <property type="evidence" value="ECO:0007669"/>
    <property type="project" value="UniProtKB-KW"/>
</dbReference>
<dbReference type="GO" id="GO:0043565">
    <property type="term" value="F:sequence-specific DNA binding"/>
    <property type="evidence" value="ECO:0007669"/>
    <property type="project" value="InterPro"/>
</dbReference>
<name>A0A0X8X9Q1_HALHR</name>
<evidence type="ECO:0000256" key="2">
    <source>
        <dbReference type="ARBA" id="ARBA00023012"/>
    </source>
</evidence>
<dbReference type="SMART" id="SM00448">
    <property type="entry name" value="REC"/>
    <property type="match status" value="1"/>
</dbReference>
<dbReference type="PANTHER" id="PTHR44591">
    <property type="entry name" value="STRESS RESPONSE REGULATOR PROTEIN 1"/>
    <property type="match status" value="1"/>
</dbReference>
<dbReference type="EMBL" id="AP017372">
    <property type="protein sequence ID" value="BAU57498.1"/>
    <property type="molecule type" value="Genomic_DNA"/>
</dbReference>
<gene>
    <name evidence="5" type="ORF">HH1059_08080</name>
</gene>
<evidence type="ECO:0000256" key="3">
    <source>
        <dbReference type="PROSITE-ProRule" id="PRU00169"/>
    </source>
</evidence>
<accession>A0A0X8X9Q1</accession>
<dbReference type="OrthoDB" id="9802426at2"/>
<keyword evidence="6" id="KW-1185">Reference proteome</keyword>
<dbReference type="Proteomes" id="UP000218890">
    <property type="component" value="Chromosome"/>
</dbReference>
<evidence type="ECO:0000313" key="6">
    <source>
        <dbReference type="Proteomes" id="UP000218890"/>
    </source>
</evidence>
<dbReference type="InterPro" id="IPR001789">
    <property type="entry name" value="Sig_transdc_resp-reg_receiver"/>
</dbReference>
<dbReference type="PRINTS" id="PR01590">
    <property type="entry name" value="HTHFIS"/>
</dbReference>